<dbReference type="FunFam" id="1.10.150.390:FF:000001">
    <property type="entry name" value="DNA-directed RNA polymerase subunit"/>
    <property type="match status" value="1"/>
</dbReference>
<dbReference type="GO" id="GO:0005665">
    <property type="term" value="C:RNA polymerase II, core complex"/>
    <property type="evidence" value="ECO:0007669"/>
    <property type="project" value="TreeGrafter"/>
</dbReference>
<evidence type="ECO:0000256" key="11">
    <source>
        <dbReference type="ARBA" id="ARBA00023125"/>
    </source>
</evidence>
<dbReference type="PROSITE" id="PS00115">
    <property type="entry name" value="RNA_POL_II_REPEAT"/>
    <property type="match status" value="10"/>
</dbReference>
<evidence type="ECO:0000256" key="1">
    <source>
        <dbReference type="ARBA" id="ARBA00004123"/>
    </source>
</evidence>
<keyword evidence="13" id="KW-0539">Nucleus</keyword>
<dbReference type="InterPro" id="IPR006592">
    <property type="entry name" value="RNA_pol_N"/>
</dbReference>
<dbReference type="FunFam" id="4.10.860.120:FF:000003">
    <property type="entry name" value="DNA-directed RNA polymerase subunit"/>
    <property type="match status" value="1"/>
</dbReference>
<dbReference type="CDD" id="cd22541">
    <property type="entry name" value="SP5_N"/>
    <property type="match status" value="1"/>
</dbReference>
<evidence type="ECO:0000256" key="14">
    <source>
        <dbReference type="ARBA" id="ARBA00048552"/>
    </source>
</evidence>
<dbReference type="Pfam" id="PF04998">
    <property type="entry name" value="RNA_pol_Rpb1_5"/>
    <property type="match status" value="1"/>
</dbReference>
<dbReference type="FunFam" id="1.10.132.30:FF:000001">
    <property type="entry name" value="DNA-directed RNA polymerase subunit"/>
    <property type="match status" value="1"/>
</dbReference>
<dbReference type="Gene3D" id="1.10.150.390">
    <property type="match status" value="1"/>
</dbReference>
<dbReference type="InterPro" id="IPR042102">
    <property type="entry name" value="RNA_pol_Rpb1_3_sf"/>
</dbReference>
<dbReference type="VEuPathDB" id="AmoebaDB:FDP41_011628"/>
<keyword evidence="8" id="KW-0677">Repeat</keyword>
<dbReference type="InterPro" id="IPR007080">
    <property type="entry name" value="RNA_pol_Rpb1_1"/>
</dbReference>
<evidence type="ECO:0000256" key="9">
    <source>
        <dbReference type="ARBA" id="ARBA00022833"/>
    </source>
</evidence>
<evidence type="ECO:0000256" key="15">
    <source>
        <dbReference type="RuleBase" id="RU004279"/>
    </source>
</evidence>
<dbReference type="InterPro" id="IPR007066">
    <property type="entry name" value="RNA_pol_Rpb1_3"/>
</dbReference>
<evidence type="ECO:0000256" key="4">
    <source>
        <dbReference type="ARBA" id="ARBA00022553"/>
    </source>
</evidence>
<dbReference type="OMA" id="KPCMGIV"/>
<dbReference type="VEuPathDB" id="AmoebaDB:NfTy_017620"/>
<dbReference type="CDD" id="cd02733">
    <property type="entry name" value="RNAP_II_RPB1_N"/>
    <property type="match status" value="1"/>
</dbReference>
<evidence type="ECO:0000256" key="10">
    <source>
        <dbReference type="ARBA" id="ARBA00022842"/>
    </source>
</evidence>
<dbReference type="Pfam" id="PF00623">
    <property type="entry name" value="RNA_pol_Rpb1_2"/>
    <property type="match status" value="1"/>
</dbReference>
<dbReference type="Gene3D" id="6.10.250.2940">
    <property type="match status" value="1"/>
</dbReference>
<comment type="catalytic activity">
    <reaction evidence="14 15">
        <text>RNA(n) + a ribonucleoside 5'-triphosphate = RNA(n+1) + diphosphate</text>
        <dbReference type="Rhea" id="RHEA:21248"/>
        <dbReference type="Rhea" id="RHEA-COMP:14527"/>
        <dbReference type="Rhea" id="RHEA-COMP:17342"/>
        <dbReference type="ChEBI" id="CHEBI:33019"/>
        <dbReference type="ChEBI" id="CHEBI:61557"/>
        <dbReference type="ChEBI" id="CHEBI:140395"/>
        <dbReference type="EC" id="2.7.7.6"/>
    </reaction>
</comment>
<dbReference type="Pfam" id="PF04997">
    <property type="entry name" value="RNA_pol_Rpb1_1"/>
    <property type="match status" value="1"/>
</dbReference>
<keyword evidence="4" id="KW-0597">Phosphoprotein</keyword>
<dbReference type="Pfam" id="PF05000">
    <property type="entry name" value="RNA_pol_Rpb1_4"/>
    <property type="match status" value="1"/>
</dbReference>
<dbReference type="EMBL" id="VFQX01000009">
    <property type="protein sequence ID" value="KAF0982698.1"/>
    <property type="molecule type" value="Genomic_DNA"/>
</dbReference>
<keyword evidence="19" id="KW-1185">Reference proteome</keyword>
<proteinExistence type="inferred from homology"/>
<dbReference type="FunFam" id="2.40.40.20:FF:000019">
    <property type="entry name" value="DNA-directed RNA polymerase II subunit RPB1"/>
    <property type="match status" value="1"/>
</dbReference>
<evidence type="ECO:0000256" key="7">
    <source>
        <dbReference type="ARBA" id="ARBA00022723"/>
    </source>
</evidence>
<dbReference type="InterPro" id="IPR007073">
    <property type="entry name" value="RNA_pol_Rpb1_7"/>
</dbReference>
<dbReference type="InterPro" id="IPR007083">
    <property type="entry name" value="RNA_pol_Rpb1_4"/>
</dbReference>
<evidence type="ECO:0000256" key="13">
    <source>
        <dbReference type="ARBA" id="ARBA00023242"/>
    </source>
</evidence>
<dbReference type="Gene3D" id="1.10.132.30">
    <property type="match status" value="1"/>
</dbReference>
<dbReference type="GeneID" id="68118843"/>
<dbReference type="PANTHER" id="PTHR19376:SF37">
    <property type="entry name" value="DNA-DIRECTED RNA POLYMERASE II SUBUNIT RPB1"/>
    <property type="match status" value="1"/>
</dbReference>
<protein>
    <recommendedName>
        <fullName evidence="15">DNA-directed RNA polymerase subunit</fullName>
        <ecNumber evidence="15">2.7.7.6</ecNumber>
    </recommendedName>
</protein>
<dbReference type="InterPro" id="IPR000684">
    <property type="entry name" value="RNA_pol_II_repeat_euk"/>
</dbReference>
<organism evidence="18 19">
    <name type="scientific">Naegleria fowleri</name>
    <name type="common">Brain eating amoeba</name>
    <dbReference type="NCBI Taxonomy" id="5763"/>
    <lineage>
        <taxon>Eukaryota</taxon>
        <taxon>Discoba</taxon>
        <taxon>Heterolobosea</taxon>
        <taxon>Tetramitia</taxon>
        <taxon>Eutetramitia</taxon>
        <taxon>Vahlkampfiidae</taxon>
        <taxon>Naegleria</taxon>
    </lineage>
</organism>
<dbReference type="InterPro" id="IPR038120">
    <property type="entry name" value="Rpb1_funnel_sf"/>
</dbReference>
<dbReference type="Gene3D" id="3.30.1360.140">
    <property type="match status" value="1"/>
</dbReference>
<dbReference type="SUPFAM" id="SSF64484">
    <property type="entry name" value="beta and beta-prime subunits of DNA dependent RNA-polymerase"/>
    <property type="match status" value="1"/>
</dbReference>
<dbReference type="InterPro" id="IPR038593">
    <property type="entry name" value="RNA_pol_Rpb1_7_sf"/>
</dbReference>
<evidence type="ECO:0000256" key="8">
    <source>
        <dbReference type="ARBA" id="ARBA00022737"/>
    </source>
</evidence>
<dbReference type="Gene3D" id="1.10.274.100">
    <property type="entry name" value="RNA polymerase Rpb1, domain 3"/>
    <property type="match status" value="1"/>
</dbReference>
<accession>A0A6A5CAM7</accession>
<gene>
    <name evidence="18" type="ORF">FDP41_011628</name>
</gene>
<dbReference type="Pfam" id="PF04990">
    <property type="entry name" value="RNA_pol_Rpb1_7"/>
    <property type="match status" value="1"/>
</dbReference>
<dbReference type="PRINTS" id="PR01217">
    <property type="entry name" value="PRICHEXTENSN"/>
</dbReference>
<evidence type="ECO:0000259" key="17">
    <source>
        <dbReference type="SMART" id="SM00663"/>
    </source>
</evidence>
<evidence type="ECO:0000256" key="5">
    <source>
        <dbReference type="ARBA" id="ARBA00022679"/>
    </source>
</evidence>
<comment type="subcellular location">
    <subcellularLocation>
        <location evidence="1">Nucleus</location>
    </subcellularLocation>
</comment>
<dbReference type="GO" id="GO:0006366">
    <property type="term" value="P:transcription by RNA polymerase II"/>
    <property type="evidence" value="ECO:0007669"/>
    <property type="project" value="InterPro"/>
</dbReference>
<dbReference type="PANTHER" id="PTHR19376">
    <property type="entry name" value="DNA-DIRECTED RNA POLYMERASE"/>
    <property type="match status" value="1"/>
</dbReference>
<dbReference type="FunFam" id="1.10.274.100:FF:000001">
    <property type="entry name" value="DNA-directed RNA polymerase subunit"/>
    <property type="match status" value="1"/>
</dbReference>
<dbReference type="GO" id="GO:0046872">
    <property type="term" value="F:metal ion binding"/>
    <property type="evidence" value="ECO:0007669"/>
    <property type="project" value="UniProtKB-KW"/>
</dbReference>
<comment type="caution">
    <text evidence="18">The sequence shown here is derived from an EMBL/GenBank/DDBJ whole genome shotgun (WGS) entry which is preliminary data.</text>
</comment>
<dbReference type="OrthoDB" id="270392at2759"/>
<dbReference type="Gene3D" id="2.40.40.20">
    <property type="match status" value="1"/>
</dbReference>
<dbReference type="SMART" id="SM00663">
    <property type="entry name" value="RPOLA_N"/>
    <property type="match status" value="1"/>
</dbReference>
<comment type="function">
    <text evidence="15">DNA-dependent RNA polymerase catalyzes the transcription of DNA into RNA using the four ribonucleoside triphosphates as substrates.</text>
</comment>
<dbReference type="Pfam" id="PF04983">
    <property type="entry name" value="RNA_pol_Rpb1_3"/>
    <property type="match status" value="1"/>
</dbReference>
<keyword evidence="10" id="KW-0460">Magnesium</keyword>
<dbReference type="Proteomes" id="UP000444721">
    <property type="component" value="Unassembled WGS sequence"/>
</dbReference>
<dbReference type="InterPro" id="IPR007081">
    <property type="entry name" value="RNA_pol_Rpb1_5"/>
</dbReference>
<comment type="similarity">
    <text evidence="2 15">Belongs to the RNA polymerase beta' chain family.</text>
</comment>
<evidence type="ECO:0000256" key="12">
    <source>
        <dbReference type="ARBA" id="ARBA00023163"/>
    </source>
</evidence>
<dbReference type="EC" id="2.7.7.6" evidence="15"/>
<dbReference type="VEuPathDB" id="AmoebaDB:NF0114010"/>
<dbReference type="Pfam" id="PF04992">
    <property type="entry name" value="RNA_pol_Rpb1_6"/>
    <property type="match status" value="1"/>
</dbReference>
<reference evidence="18 19" key="1">
    <citation type="journal article" date="2019" name="Sci. Rep.">
        <title>Nanopore sequencing improves the draft genome of the human pathogenic amoeba Naegleria fowleri.</title>
        <authorList>
            <person name="Liechti N."/>
            <person name="Schurch N."/>
            <person name="Bruggmann R."/>
            <person name="Wittwer M."/>
        </authorList>
    </citation>
    <scope>NUCLEOTIDE SEQUENCE [LARGE SCALE GENOMIC DNA]</scope>
    <source>
        <strain evidence="18 19">ATCC 30894</strain>
    </source>
</reference>
<dbReference type="Pfam" id="PF05001">
    <property type="entry name" value="RNA_pol_Rpb1_R"/>
    <property type="match status" value="8"/>
</dbReference>
<feature type="compositionally biased region" description="Polar residues" evidence="16">
    <location>
        <begin position="1554"/>
        <end position="1565"/>
    </location>
</feature>
<evidence type="ECO:0000313" key="18">
    <source>
        <dbReference type="EMBL" id="KAF0982698.1"/>
    </source>
</evidence>
<dbReference type="GO" id="GO:0003899">
    <property type="term" value="F:DNA-directed RNA polymerase activity"/>
    <property type="evidence" value="ECO:0007669"/>
    <property type="project" value="UniProtKB-EC"/>
</dbReference>
<keyword evidence="9" id="KW-0862">Zinc</keyword>
<dbReference type="NCBIfam" id="NF006336">
    <property type="entry name" value="PRK08566.1"/>
    <property type="match status" value="1"/>
</dbReference>
<evidence type="ECO:0000256" key="16">
    <source>
        <dbReference type="SAM" id="MobiDB-lite"/>
    </source>
</evidence>
<name>A0A6A5CAM7_NAEFO</name>
<sequence>MSLFTFSPIELARVDRIQFGILNPEVIEKMSVCEVLHAETFEKGKPKEGGLMDLRMGTIDPSLTCLTCGGNSTECPGHFGHVRIHPVFNVLFLNTTIKVLQSVCYHCGKLLADKNTHAFKKASKYQNRRKRFKEVIDLCRKDKCVVGTVGPVDPNQQPQTGDGIVQDPTTSELTFQPRNGCGGIQPKISRDGLKIFAEFKKDAAEGPNKQELTKQELTAERVLQIFKRISNEDLELLGFDRDNSRPEWMIITCLPVPPPQVRPSVHHGSGDRSEDDLTHKLADIIKANAALQRSEKSGTPQHQMEEMVRMLQYHCATYVNNEFPGIPTSTTKSGRPLKSIRQRLKGKEGRVRGNLMGKRVDFSARTVITPDPTIDIDQVGVPRSVASNMTVPEIVTPFNFERLNELVINGPLTYPGAKYVIREDGTRIDLRFASGKANDQIQLEYGYKVERHLQDGDVILFNRQPSLHKMSMMGHRIKVMPYSTFRMNLSVTTPYNADFDGDEMNLHVPQSLQTKAELLELMMVPRNIITPQSNRPVIALVQDTLLASSKLTRRDVFIGKDLMMNCLMHLSDFDGKLPVPAIMKPKQLWTGKQLFSLLLPKVNLENTSSTHEDLTEGKDYLDPDLPEFDTKVLIDRGELVSGILDKKSLGSSHGSLIHIIVNEKGHNEGKKFLVLVLGDTIADKATMEQIEETIRKAEKDVKNIVKDAQEGKLRAEAGRTIQQSFENQVNKVLNKAREDAGNKAKKSLKDDNNIKSMVTAGSKGSYINISQIIACVGQQNVEGKRIPYGFRNRTLPHFSQDDHGPESRGFVANSYLRGLTPQEFFFHTMGGREGLIDTAVKTSETGYIQRRLIKAMEDIMVKYDGTVRDAQGNVIQFLYGEDGMDAHKVESQSIDMMNLSDTKFVDKFWYPSLGQAPTFTPGSESLASSAITMPLGGISKEPFVSQKVFEEILREPEQYLKEIRDEYKQLLLDRAVLRTEIFPSGETKVVMPVNLRRLIKNAQKEFGIHPSAGKVSDLNPIYVARSIRKLCEELVVIKGTDKLSKEAQENATLLFSILVRCTFASKIVLKELCLNKEAFDFILGEIKMRFHNCLAQPGEMVGSVAAQSIGEPATQMTLNTFHFAGVSSKNVTLGVPRLKELLNVAKNIKTPGLTIYLKSDILHDMEQAKHVKDDLEYTTLGHVTASTQIVYDPEPYESVIEEDREFIRELIDENKDQRLDSTTLNPWALRFELDKMMMSEMTMTQVARKIKEEFQNDITCFYSNDNADHLILIVRIHKDEKEREKDEQLKNPTPEFVQKIEEEDMENSTVDFLRSLESNMLNELALKGYKDIKKVFLREETDKMTFSSEGRTKTSQWVLDTEGCNLLAVLAHPKVDHTTTVSNDVNEILDVLGIEACRNALMREMRKVIEFDGSYVNYRHLAILCDVMTHRGSLMAITRHGINRSDTGPLMRCSFEETVEILIEAATFADIDTLKGVSANVMVGQLAPIGTGCFGLYLDEELLKQAVAVKPMYVMETTAKSTMFGSIGVSTPYHTGMATPYHSVSTPGYHGVSSPWTSTPVSRTPSPEHGGFSPSPYNSAFSPIAGSPTSPGHHGYSPTSPSGGYSPSSPAYSPTSPNTGGYSPSSPAYSPTSPSYSPTSPAYSPTSPAYSPTSPNYSPTSPAYSPTSPNYSPTSPAYSPTSPRVTSPSYSPSSPAYSPTSPSYSPSSPNYSPTSPAYSPTSPRVTSPSYSPSSPAYSPTSPSYSPTSPSYSPTSPSYSPSSPAYSPSRDDNQ</sequence>
<keyword evidence="6 15" id="KW-0548">Nucleotidyltransferase</keyword>
<feature type="region of interest" description="Disordered" evidence="16">
    <location>
        <begin position="1552"/>
        <end position="1773"/>
    </location>
</feature>
<evidence type="ECO:0000256" key="6">
    <source>
        <dbReference type="ARBA" id="ARBA00022695"/>
    </source>
</evidence>
<keyword evidence="7" id="KW-0479">Metal-binding</keyword>
<dbReference type="CDD" id="cd02584">
    <property type="entry name" value="RNAP_II_Rpb1_C"/>
    <property type="match status" value="1"/>
</dbReference>
<dbReference type="InterPro" id="IPR000722">
    <property type="entry name" value="RNA_pol_asu"/>
</dbReference>
<feature type="compositionally biased region" description="Low complexity" evidence="16">
    <location>
        <begin position="1590"/>
        <end position="1767"/>
    </location>
</feature>
<dbReference type="GO" id="GO:0003677">
    <property type="term" value="F:DNA binding"/>
    <property type="evidence" value="ECO:0007669"/>
    <property type="project" value="UniProtKB-KW"/>
</dbReference>
<evidence type="ECO:0000256" key="2">
    <source>
        <dbReference type="ARBA" id="ARBA00006460"/>
    </source>
</evidence>
<dbReference type="InterPro" id="IPR045867">
    <property type="entry name" value="DNA-dir_RpoC_beta_prime"/>
</dbReference>
<keyword evidence="12 15" id="KW-0804">Transcription</keyword>
<keyword evidence="11" id="KW-0238">DNA-binding</keyword>
<dbReference type="RefSeq" id="XP_044567411.1">
    <property type="nucleotide sequence ID" value="XM_044702057.1"/>
</dbReference>
<keyword evidence="3 15" id="KW-0240">DNA-directed RNA polymerase</keyword>
<dbReference type="Gene3D" id="6.20.50.80">
    <property type="match status" value="1"/>
</dbReference>
<dbReference type="InterPro" id="IPR007075">
    <property type="entry name" value="RNA_pol_Rpb1_6"/>
</dbReference>
<evidence type="ECO:0000313" key="19">
    <source>
        <dbReference type="Proteomes" id="UP000444721"/>
    </source>
</evidence>
<keyword evidence="5 15" id="KW-0808">Transferase</keyword>
<dbReference type="Gene3D" id="4.10.860.120">
    <property type="entry name" value="RNA polymerase II, clamp domain"/>
    <property type="match status" value="2"/>
</dbReference>
<dbReference type="InterPro" id="IPR044893">
    <property type="entry name" value="RNA_pol_Rpb1_clamp_domain"/>
</dbReference>
<feature type="domain" description="RNA polymerase N-terminal" evidence="17">
    <location>
        <begin position="247"/>
        <end position="552"/>
    </location>
</feature>
<evidence type="ECO:0000256" key="3">
    <source>
        <dbReference type="ARBA" id="ARBA00022478"/>
    </source>
</evidence>
<dbReference type="Gene3D" id="3.30.1490.180">
    <property type="entry name" value="RNA polymerase ii"/>
    <property type="match status" value="1"/>
</dbReference>